<dbReference type="Proteomes" id="UP000653674">
    <property type="component" value="Unassembled WGS sequence"/>
</dbReference>
<evidence type="ECO:0000313" key="2">
    <source>
        <dbReference type="Proteomes" id="UP000653674"/>
    </source>
</evidence>
<name>A0A8J3LJS8_9ACTN</name>
<sequence>MLRRLSAEAAAGLVTYTPTNAVRRSRMLPLSPVRTEEARARWGAVWRWFDDWTMESFNPRAYRVDRR</sequence>
<evidence type="ECO:0000313" key="1">
    <source>
        <dbReference type="EMBL" id="GIG71855.1"/>
    </source>
</evidence>
<dbReference type="AlphaFoldDB" id="A0A8J3LJS8"/>
<protein>
    <submittedName>
        <fullName evidence="1">Uncharacterized protein</fullName>
    </submittedName>
</protein>
<organism evidence="1 2">
    <name type="scientific">Planosporangium flavigriseum</name>
    <dbReference type="NCBI Taxonomy" id="373681"/>
    <lineage>
        <taxon>Bacteria</taxon>
        <taxon>Bacillati</taxon>
        <taxon>Actinomycetota</taxon>
        <taxon>Actinomycetes</taxon>
        <taxon>Micromonosporales</taxon>
        <taxon>Micromonosporaceae</taxon>
        <taxon>Planosporangium</taxon>
    </lineage>
</organism>
<keyword evidence="2" id="KW-1185">Reference proteome</keyword>
<gene>
    <name evidence="1" type="ORF">Pfl04_02590</name>
</gene>
<comment type="caution">
    <text evidence="1">The sequence shown here is derived from an EMBL/GenBank/DDBJ whole genome shotgun (WGS) entry which is preliminary data.</text>
</comment>
<proteinExistence type="predicted"/>
<accession>A0A8J3LJS8</accession>
<dbReference type="EMBL" id="BONU01000001">
    <property type="protein sequence ID" value="GIG71855.1"/>
    <property type="molecule type" value="Genomic_DNA"/>
</dbReference>
<reference evidence="1" key="1">
    <citation type="submission" date="2021-01" db="EMBL/GenBank/DDBJ databases">
        <title>Whole genome shotgun sequence of Planosporangium flavigriseum NBRC 105377.</title>
        <authorList>
            <person name="Komaki H."/>
            <person name="Tamura T."/>
        </authorList>
    </citation>
    <scope>NUCLEOTIDE SEQUENCE</scope>
    <source>
        <strain evidence="1">NBRC 105377</strain>
    </source>
</reference>